<dbReference type="Pfam" id="PF20247">
    <property type="entry name" value="DUF6602"/>
    <property type="match status" value="1"/>
</dbReference>
<sequence>MSESLFQTHMSLTETALLHTAQIPSTAGHTLHRGTPRENFIANFLKSHLSDNVAIGTGEIIDSNSMPREPRNQFDIVVYRRNYPKLDFGGVSGFLVESVVATIEVKSVLDVAAVRQAVSAASNLKKLEPNYTRHVSFGWFPPKPLSYVVAYDGPANMSTITGWLDTVRAELNLPEDDWAHQDRLKVSGHALDGISVLGRGAHYLCNTTLFGDQIDPRARSFVWEGERGSLLLFFIALQGACVSMESASLNTKSYLKGAFSGRFIGTTQNS</sequence>
<dbReference type="CDD" id="cd21173">
    <property type="entry name" value="NucC-like"/>
    <property type="match status" value="1"/>
</dbReference>
<protein>
    <recommendedName>
        <fullName evidence="1">DUF6602 domain-containing protein</fullName>
    </recommendedName>
</protein>
<gene>
    <name evidence="2" type="ORF">LGN22_06550</name>
</gene>
<dbReference type="EMBL" id="JAIZTC010000001">
    <property type="protein sequence ID" value="MCA8378543.1"/>
    <property type="molecule type" value="Genomic_DNA"/>
</dbReference>
<dbReference type="AlphaFoldDB" id="A0AAW4T8T8"/>
<name>A0AAW4T8T8_9BURK</name>
<dbReference type="InterPro" id="IPR046537">
    <property type="entry name" value="DUF6602"/>
</dbReference>
<evidence type="ECO:0000313" key="3">
    <source>
        <dbReference type="Proteomes" id="UP001199070"/>
    </source>
</evidence>
<accession>A0AAW4T8T8</accession>
<organism evidence="2 3">
    <name type="scientific">Burkholderia cenocepacia</name>
    <dbReference type="NCBI Taxonomy" id="95486"/>
    <lineage>
        <taxon>Bacteria</taxon>
        <taxon>Pseudomonadati</taxon>
        <taxon>Pseudomonadota</taxon>
        <taxon>Betaproteobacteria</taxon>
        <taxon>Burkholderiales</taxon>
        <taxon>Burkholderiaceae</taxon>
        <taxon>Burkholderia</taxon>
        <taxon>Burkholderia cepacia complex</taxon>
    </lineage>
</organism>
<dbReference type="RefSeq" id="WP_226133298.1">
    <property type="nucleotide sequence ID" value="NZ_JAIZTC010000001.1"/>
</dbReference>
<feature type="domain" description="DUF6602" evidence="1">
    <location>
        <begin position="24"/>
        <end position="127"/>
    </location>
</feature>
<evidence type="ECO:0000259" key="1">
    <source>
        <dbReference type="Pfam" id="PF20247"/>
    </source>
</evidence>
<reference evidence="2" key="1">
    <citation type="submission" date="2023-08" db="EMBL/GenBank/DDBJ databases">
        <title>A collection of bacterial strains from the Burkholderia cepacia Research Laboratory and Repository.</title>
        <authorList>
            <person name="Lipuma J."/>
            <person name="Spilker T."/>
        </authorList>
    </citation>
    <scope>NUCLEOTIDE SEQUENCE</scope>
    <source>
        <strain evidence="2">AU0862</strain>
    </source>
</reference>
<evidence type="ECO:0000313" key="2">
    <source>
        <dbReference type="EMBL" id="MCA8378543.1"/>
    </source>
</evidence>
<proteinExistence type="predicted"/>
<comment type="caution">
    <text evidence="2">The sequence shown here is derived from an EMBL/GenBank/DDBJ whole genome shotgun (WGS) entry which is preliminary data.</text>
</comment>
<dbReference type="Proteomes" id="UP001199070">
    <property type="component" value="Unassembled WGS sequence"/>
</dbReference>